<sequence>MFSMVGEILASYSRVASSCDCLLLVESITHFDICSCILVCQSGRSQWHFNIVCLVLSNKACIRHDEGNIKYYRIWLGLSKSIRCLIKMCLT</sequence>
<dbReference type="AlphaFoldDB" id="A0AAN9E375"/>
<proteinExistence type="predicted"/>
<dbReference type="Proteomes" id="UP001372338">
    <property type="component" value="Unassembled WGS sequence"/>
</dbReference>
<accession>A0AAN9E375</accession>
<name>A0AAN9E375_CROPI</name>
<comment type="caution">
    <text evidence="1">The sequence shown here is derived from an EMBL/GenBank/DDBJ whole genome shotgun (WGS) entry which is preliminary data.</text>
</comment>
<protein>
    <submittedName>
        <fullName evidence="1">Uncharacterized protein</fullName>
    </submittedName>
</protein>
<gene>
    <name evidence="1" type="ORF">RIF29_38906</name>
</gene>
<organism evidence="1 2">
    <name type="scientific">Crotalaria pallida</name>
    <name type="common">Smooth rattlebox</name>
    <name type="synonym">Crotalaria striata</name>
    <dbReference type="NCBI Taxonomy" id="3830"/>
    <lineage>
        <taxon>Eukaryota</taxon>
        <taxon>Viridiplantae</taxon>
        <taxon>Streptophyta</taxon>
        <taxon>Embryophyta</taxon>
        <taxon>Tracheophyta</taxon>
        <taxon>Spermatophyta</taxon>
        <taxon>Magnoliopsida</taxon>
        <taxon>eudicotyledons</taxon>
        <taxon>Gunneridae</taxon>
        <taxon>Pentapetalae</taxon>
        <taxon>rosids</taxon>
        <taxon>fabids</taxon>
        <taxon>Fabales</taxon>
        <taxon>Fabaceae</taxon>
        <taxon>Papilionoideae</taxon>
        <taxon>50 kb inversion clade</taxon>
        <taxon>genistoids sensu lato</taxon>
        <taxon>core genistoids</taxon>
        <taxon>Crotalarieae</taxon>
        <taxon>Crotalaria</taxon>
    </lineage>
</organism>
<keyword evidence="2" id="KW-1185">Reference proteome</keyword>
<evidence type="ECO:0000313" key="1">
    <source>
        <dbReference type="EMBL" id="KAK7244088.1"/>
    </source>
</evidence>
<evidence type="ECO:0000313" key="2">
    <source>
        <dbReference type="Proteomes" id="UP001372338"/>
    </source>
</evidence>
<dbReference type="EMBL" id="JAYWIO010000008">
    <property type="protein sequence ID" value="KAK7244088.1"/>
    <property type="molecule type" value="Genomic_DNA"/>
</dbReference>
<reference evidence="1 2" key="1">
    <citation type="submission" date="2024-01" db="EMBL/GenBank/DDBJ databases">
        <title>The genomes of 5 underutilized Papilionoideae crops provide insights into root nodulation and disease resistanc.</title>
        <authorList>
            <person name="Yuan L."/>
        </authorList>
    </citation>
    <scope>NUCLEOTIDE SEQUENCE [LARGE SCALE GENOMIC DNA]</scope>
    <source>
        <strain evidence="1">ZHUSHIDOU_FW_LH</strain>
        <tissue evidence="1">Leaf</tissue>
    </source>
</reference>